<evidence type="ECO:0000313" key="2">
    <source>
        <dbReference type="Proteomes" id="UP000317243"/>
    </source>
</evidence>
<sequence>METPSVQSREDLAHALELLQSHRLQHDQIQNEIETELSALRQKLEQRLTIRVGRRRVSIAEYIAELETAIETYVLAEAETLFAQQKTLQWPHGKISARAASDKLEFDRKATIGKIRDRFGLNASLETIFDQNPELRSLIEFDIKPSQSKMLTALKSGLLKRNRLKQLGINVVTPEHDSITIKTD</sequence>
<keyword evidence="2" id="KW-1185">Reference proteome</keyword>
<dbReference type="GO" id="GO:0042262">
    <property type="term" value="P:DNA protection"/>
    <property type="evidence" value="ECO:0007669"/>
    <property type="project" value="InterPro"/>
</dbReference>
<dbReference type="AlphaFoldDB" id="A0A5C5VYL8"/>
<evidence type="ECO:0000313" key="1">
    <source>
        <dbReference type="EMBL" id="TWT43053.1"/>
    </source>
</evidence>
<comment type="caution">
    <text evidence="1">The sequence shown here is derived from an EMBL/GenBank/DDBJ whole genome shotgun (WGS) entry which is preliminary data.</text>
</comment>
<dbReference type="EMBL" id="SIHI01000034">
    <property type="protein sequence ID" value="TWT43053.1"/>
    <property type="molecule type" value="Genomic_DNA"/>
</dbReference>
<dbReference type="RefSeq" id="WP_146511865.1">
    <property type="nucleotide sequence ID" value="NZ_SIHI01000034.1"/>
</dbReference>
<reference evidence="1 2" key="1">
    <citation type="submission" date="2019-02" db="EMBL/GenBank/DDBJ databases">
        <title>Deep-cultivation of Planctomycetes and their phenomic and genomic characterization uncovers novel biology.</title>
        <authorList>
            <person name="Wiegand S."/>
            <person name="Jogler M."/>
            <person name="Boedeker C."/>
            <person name="Pinto D."/>
            <person name="Vollmers J."/>
            <person name="Rivas-Marin E."/>
            <person name="Kohn T."/>
            <person name="Peeters S.H."/>
            <person name="Heuer A."/>
            <person name="Rast P."/>
            <person name="Oberbeckmann S."/>
            <person name="Bunk B."/>
            <person name="Jeske O."/>
            <person name="Meyerdierks A."/>
            <person name="Storesund J.E."/>
            <person name="Kallscheuer N."/>
            <person name="Luecker S."/>
            <person name="Lage O.M."/>
            <person name="Pohl T."/>
            <person name="Merkel B.J."/>
            <person name="Hornburger P."/>
            <person name="Mueller R.-W."/>
            <person name="Bruemmer F."/>
            <person name="Labrenz M."/>
            <person name="Spormann A.M."/>
            <person name="Op Den Camp H."/>
            <person name="Overmann J."/>
            <person name="Amann R."/>
            <person name="Jetten M.S.M."/>
            <person name="Mascher T."/>
            <person name="Medema M.H."/>
            <person name="Devos D.P."/>
            <person name="Kaster A.-K."/>
            <person name="Ovreas L."/>
            <person name="Rohde M."/>
            <person name="Galperin M.Y."/>
            <person name="Jogler C."/>
        </authorList>
    </citation>
    <scope>NUCLEOTIDE SEQUENCE [LARGE SCALE GENOMIC DNA]</scope>
    <source>
        <strain evidence="1 2">KOR42</strain>
    </source>
</reference>
<proteinExistence type="predicted"/>
<dbReference type="Proteomes" id="UP000317243">
    <property type="component" value="Unassembled WGS sequence"/>
</dbReference>
<dbReference type="InterPro" id="IPR009951">
    <property type="entry name" value="Host-nuc_inhib_Gam"/>
</dbReference>
<organism evidence="1 2">
    <name type="scientific">Thalassoglobus neptunius</name>
    <dbReference type="NCBI Taxonomy" id="1938619"/>
    <lineage>
        <taxon>Bacteria</taxon>
        <taxon>Pseudomonadati</taxon>
        <taxon>Planctomycetota</taxon>
        <taxon>Planctomycetia</taxon>
        <taxon>Planctomycetales</taxon>
        <taxon>Planctomycetaceae</taxon>
        <taxon>Thalassoglobus</taxon>
    </lineage>
</organism>
<accession>A0A5C5VYL8</accession>
<dbReference type="Pfam" id="PF07352">
    <property type="entry name" value="Phage_Mu_Gam"/>
    <property type="match status" value="1"/>
</dbReference>
<name>A0A5C5VYL8_9PLAN</name>
<protein>
    <submittedName>
        <fullName evidence="1">Bacteriophage Mu Gam like protein</fullName>
    </submittedName>
</protein>
<dbReference type="GO" id="GO:0003690">
    <property type="term" value="F:double-stranded DNA binding"/>
    <property type="evidence" value="ECO:0007669"/>
    <property type="project" value="InterPro"/>
</dbReference>
<dbReference type="SUPFAM" id="SSF161266">
    <property type="entry name" value="Gam-like"/>
    <property type="match status" value="1"/>
</dbReference>
<gene>
    <name evidence="1" type="ORF">KOR42_45130</name>
</gene>